<proteinExistence type="predicted"/>
<organism evidence="1 2">
    <name type="scientific">Mycobacterium intracellulare subsp. chimaera</name>
    <dbReference type="NCBI Taxonomy" id="222805"/>
    <lineage>
        <taxon>Bacteria</taxon>
        <taxon>Bacillati</taxon>
        <taxon>Actinomycetota</taxon>
        <taxon>Actinomycetes</taxon>
        <taxon>Mycobacteriales</taxon>
        <taxon>Mycobacteriaceae</taxon>
        <taxon>Mycobacterium</taxon>
        <taxon>Mycobacterium avium complex (MAC)</taxon>
    </lineage>
</organism>
<accession>A0ABT7P3Q3</accession>
<dbReference type="Pfam" id="PF19760">
    <property type="entry name" value="DUF6247"/>
    <property type="match status" value="1"/>
</dbReference>
<dbReference type="InterPro" id="IPR046214">
    <property type="entry name" value="DUF6247"/>
</dbReference>
<evidence type="ECO:0000313" key="2">
    <source>
        <dbReference type="Proteomes" id="UP001529272"/>
    </source>
</evidence>
<protein>
    <submittedName>
        <fullName evidence="1">DUF6247 family protein</fullName>
    </submittedName>
</protein>
<evidence type="ECO:0000313" key="1">
    <source>
        <dbReference type="EMBL" id="MDM3927746.1"/>
    </source>
</evidence>
<comment type="caution">
    <text evidence="1">The sequence shown here is derived from an EMBL/GenBank/DDBJ whole genome shotgun (WGS) entry which is preliminary data.</text>
</comment>
<name>A0ABT7P3Q3_MYCIT</name>
<reference evidence="1 2" key="2">
    <citation type="submission" date="2023-06" db="EMBL/GenBank/DDBJ databases">
        <title>Itaconate inhibition of nontuberculous mycobacteria.</title>
        <authorList>
            <person name="Breen P."/>
            <person name="Zimbric M."/>
            <person name="Caverly L."/>
        </authorList>
    </citation>
    <scope>NUCLEOTIDE SEQUENCE [LARGE SCALE GENOMIC DNA]</scope>
    <source>
        <strain evidence="1 2">FLAC1071</strain>
    </source>
</reference>
<dbReference type="Proteomes" id="UP001529272">
    <property type="component" value="Unassembled WGS sequence"/>
</dbReference>
<reference evidence="2" key="1">
    <citation type="submission" date="2023-06" db="EMBL/GenBank/DDBJ databases">
        <title>Itaconate inhibition of nontuberculous mycobacteria.</title>
        <authorList>
            <person name="Spilker T."/>
        </authorList>
    </citation>
    <scope>NUCLEOTIDE SEQUENCE [LARGE SCALE GENOMIC DNA]</scope>
    <source>
        <strain evidence="2">FLAC1071</strain>
    </source>
</reference>
<dbReference type="EMBL" id="JASZZX010000016">
    <property type="protein sequence ID" value="MDM3927746.1"/>
    <property type="molecule type" value="Genomic_DNA"/>
</dbReference>
<dbReference type="RefSeq" id="WP_069954318.1">
    <property type="nucleotide sequence ID" value="NZ_CP012886.2"/>
</dbReference>
<sequence length="92" mass="10366">MERAGPAIRAVLTEHAPERCAEFESEFRIALAETDDDFDLSRVEAVVNKWWPIAYLTLNPLTEDERAAVARAQAGDLTGFWTKDDGGNWTRL</sequence>
<keyword evidence="2" id="KW-1185">Reference proteome</keyword>
<gene>
    <name evidence="1" type="ORF">QRB35_17180</name>
</gene>